<proteinExistence type="predicted"/>
<comment type="caution">
    <text evidence="2">The sequence shown here is derived from an EMBL/GenBank/DDBJ whole genome shotgun (WGS) entry which is preliminary data.</text>
</comment>
<gene>
    <name evidence="2" type="ORF">H4O21_21035</name>
</gene>
<dbReference type="CDD" id="cd04301">
    <property type="entry name" value="NAT_SF"/>
    <property type="match status" value="1"/>
</dbReference>
<name>A0A839IVX3_9GAMM</name>
<evidence type="ECO:0000313" key="3">
    <source>
        <dbReference type="Proteomes" id="UP000565262"/>
    </source>
</evidence>
<keyword evidence="3" id="KW-1185">Reference proteome</keyword>
<feature type="domain" description="N-acetyltransferase" evidence="1">
    <location>
        <begin position="1"/>
        <end position="149"/>
    </location>
</feature>
<reference evidence="2 3" key="1">
    <citation type="submission" date="2020-08" db="EMBL/GenBank/DDBJ databases">
        <title>Oceanospirillum sp. nov. isolated from marine sediment.</title>
        <authorList>
            <person name="Ji X."/>
        </authorList>
    </citation>
    <scope>NUCLEOTIDE SEQUENCE [LARGE SCALE GENOMIC DNA]</scope>
    <source>
        <strain evidence="2 3">D5</strain>
    </source>
</reference>
<dbReference type="Pfam" id="PF13508">
    <property type="entry name" value="Acetyltransf_7"/>
    <property type="match status" value="1"/>
</dbReference>
<dbReference type="InterPro" id="IPR016181">
    <property type="entry name" value="Acyl_CoA_acyltransferase"/>
</dbReference>
<evidence type="ECO:0000313" key="2">
    <source>
        <dbReference type="EMBL" id="MBB1489098.1"/>
    </source>
</evidence>
<dbReference type="Gene3D" id="3.40.630.30">
    <property type="match status" value="1"/>
</dbReference>
<evidence type="ECO:0000259" key="1">
    <source>
        <dbReference type="PROSITE" id="PS51186"/>
    </source>
</evidence>
<dbReference type="RefSeq" id="WP_182810869.1">
    <property type="nucleotide sequence ID" value="NZ_JACJFM010000043.1"/>
</dbReference>
<keyword evidence="2" id="KW-0808">Transferase</keyword>
<dbReference type="InterPro" id="IPR000182">
    <property type="entry name" value="GNAT_dom"/>
</dbReference>
<dbReference type="SUPFAM" id="SSF55729">
    <property type="entry name" value="Acyl-CoA N-acyltransferases (Nat)"/>
    <property type="match status" value="1"/>
</dbReference>
<organism evidence="2 3">
    <name type="scientific">Oceanospirillum sediminis</name>
    <dbReference type="NCBI Taxonomy" id="2760088"/>
    <lineage>
        <taxon>Bacteria</taxon>
        <taxon>Pseudomonadati</taxon>
        <taxon>Pseudomonadota</taxon>
        <taxon>Gammaproteobacteria</taxon>
        <taxon>Oceanospirillales</taxon>
        <taxon>Oceanospirillaceae</taxon>
        <taxon>Oceanospirillum</taxon>
    </lineage>
</organism>
<dbReference type="GO" id="GO:0016747">
    <property type="term" value="F:acyltransferase activity, transferring groups other than amino-acyl groups"/>
    <property type="evidence" value="ECO:0007669"/>
    <property type="project" value="InterPro"/>
</dbReference>
<dbReference type="EMBL" id="JACJFM010000043">
    <property type="protein sequence ID" value="MBB1489098.1"/>
    <property type="molecule type" value="Genomic_DNA"/>
</dbReference>
<sequence>MEIQRVNSLPDISGLIVESKTEGFRFVQRLQQGFDDGSNRFDQQGEFLFAVYHYNSVIAIGGINRMIYEKKPVGRLRRFYVAREHRNCGTGSLLLNHIESHAFHYFDMLVLYTDTTSAALFYEKNDYIRADMDNISHVKYRKYRAAKEI</sequence>
<protein>
    <submittedName>
        <fullName evidence="2">GNAT family N-acetyltransferase</fullName>
    </submittedName>
</protein>
<dbReference type="AlphaFoldDB" id="A0A839IVX3"/>
<dbReference type="PROSITE" id="PS51186">
    <property type="entry name" value="GNAT"/>
    <property type="match status" value="1"/>
</dbReference>
<dbReference type="Proteomes" id="UP000565262">
    <property type="component" value="Unassembled WGS sequence"/>
</dbReference>
<accession>A0A839IVX3</accession>